<accession>A0ACC1M7Z3</accession>
<dbReference type="EMBL" id="JANBVB010000039">
    <property type="protein sequence ID" value="KAJ2899025.1"/>
    <property type="molecule type" value="Genomic_DNA"/>
</dbReference>
<proteinExistence type="predicted"/>
<protein>
    <submittedName>
        <fullName evidence="1">Uncharacterized protein</fullName>
    </submittedName>
</protein>
<keyword evidence="2" id="KW-1185">Reference proteome</keyword>
<evidence type="ECO:0000313" key="2">
    <source>
        <dbReference type="Proteomes" id="UP001139981"/>
    </source>
</evidence>
<name>A0ACC1M7Z3_9FUNG</name>
<gene>
    <name evidence="1" type="ORF">IWW38_001139</name>
</gene>
<reference evidence="1" key="1">
    <citation type="submission" date="2022-07" db="EMBL/GenBank/DDBJ databases">
        <title>Phylogenomic reconstructions and comparative analyses of Kickxellomycotina fungi.</title>
        <authorList>
            <person name="Reynolds N.K."/>
            <person name="Stajich J.E."/>
            <person name="Barry K."/>
            <person name="Grigoriev I.V."/>
            <person name="Crous P."/>
            <person name="Smith M.E."/>
        </authorList>
    </citation>
    <scope>NUCLEOTIDE SEQUENCE</scope>
    <source>
        <strain evidence="1">CBS 190363</strain>
    </source>
</reference>
<evidence type="ECO:0000313" key="1">
    <source>
        <dbReference type="EMBL" id="KAJ2899025.1"/>
    </source>
</evidence>
<organism evidence="1 2">
    <name type="scientific">Coemansia aciculifera</name>
    <dbReference type="NCBI Taxonomy" id="417176"/>
    <lineage>
        <taxon>Eukaryota</taxon>
        <taxon>Fungi</taxon>
        <taxon>Fungi incertae sedis</taxon>
        <taxon>Zoopagomycota</taxon>
        <taxon>Kickxellomycotina</taxon>
        <taxon>Kickxellomycetes</taxon>
        <taxon>Kickxellales</taxon>
        <taxon>Kickxellaceae</taxon>
        <taxon>Coemansia</taxon>
    </lineage>
</organism>
<sequence>MAGMQIVDATLQFVVDHWVRVLVSGVLFLGTYRWVKREIRAPYTPSALLVPSTSTYPSKAYTLPHKLSAQQLIDDLLQGRTELRDAHSGQGMVRIADVVSFRFDLVLAWRVLWTFLRTTTHSERRDKHNMEQYVLASDSLLEQVLGPDRLPLVGYIREGVPEQLESCLRIQMQRVANEYLDLHSDDRLLDVNAQWGDLAVYLAHDFQVPTCAIVPTASQLAHATNLTGESQAQRFLRFVAGDYRAVRQCLPPGVPLFTKIIALDALDTVGPRNISVFLQLLNDAIERGGRLLLQVTTTPSSLVRSKHAAATAAASHEDLSADDDDGCLHIRGEGEWAEHWWYHWFRQRYIQPGADTSMLISVEHVMAELQKAGFEVLQVESLTADAALTTAIWCNRLCASKRQIEVELGIDVYRTWELYLNWTQSLYARARLHKHFILAVKRW</sequence>
<dbReference type="Proteomes" id="UP001139981">
    <property type="component" value="Unassembled WGS sequence"/>
</dbReference>
<comment type="caution">
    <text evidence="1">The sequence shown here is derived from an EMBL/GenBank/DDBJ whole genome shotgun (WGS) entry which is preliminary data.</text>
</comment>